<protein>
    <recommendedName>
        <fullName evidence="11">G-protein coupled receptors family 1 profile domain-containing protein</fullName>
    </recommendedName>
</protein>
<sequence>MNQKTQVQIPLTTIVSLSKTLNPEDQVSCVLLGICFVLGVSGNVMVVAFLLRGFQKKNFTTHLMLNLAASDILCLVSLPVFMYALLYGWVFSSTFCKLLTFVIYVSLYASVMSVTLMSVQRYLAVLRPAQWARLGRRGERGLLVTLWAAACILSGPAAATNDVIHPGGKPKCWRISMSDGSRAMVVLCETVFGFVVPFSILASSYFCLHKKVNQTAFFNSKRTTRLVTLIVATFFVLWIPIHILNLMDIAAIGIRPYNPGLYKDLSDMRRSSEEVVKSFTFINSFVNPFLYAFVTRGFRQRSSQVEREDNKTQTSTQTPLSWWHCANESILIHCHF</sequence>
<feature type="transmembrane region" description="Helical" evidence="10">
    <location>
        <begin position="63"/>
        <end position="86"/>
    </location>
</feature>
<keyword evidence="2" id="KW-1003">Cell membrane</keyword>
<dbReference type="Ensembl" id="ENSDCDT00010040153.1">
    <property type="protein sequence ID" value="ENSDCDP00010032391.1"/>
    <property type="gene ID" value="ENSDCDG00010020707.1"/>
</dbReference>
<feature type="transmembrane region" description="Helical" evidence="10">
    <location>
        <begin position="229"/>
        <end position="255"/>
    </location>
</feature>
<evidence type="ECO:0000313" key="13">
    <source>
        <dbReference type="Proteomes" id="UP000694580"/>
    </source>
</evidence>
<dbReference type="GO" id="GO:0009897">
    <property type="term" value="C:external side of plasma membrane"/>
    <property type="evidence" value="ECO:0007669"/>
    <property type="project" value="TreeGrafter"/>
</dbReference>
<evidence type="ECO:0000256" key="2">
    <source>
        <dbReference type="ARBA" id="ARBA00022475"/>
    </source>
</evidence>
<organism evidence="12 13">
    <name type="scientific">Denticeps clupeoides</name>
    <name type="common">denticle herring</name>
    <dbReference type="NCBI Taxonomy" id="299321"/>
    <lineage>
        <taxon>Eukaryota</taxon>
        <taxon>Metazoa</taxon>
        <taxon>Chordata</taxon>
        <taxon>Craniata</taxon>
        <taxon>Vertebrata</taxon>
        <taxon>Euteleostomi</taxon>
        <taxon>Actinopterygii</taxon>
        <taxon>Neopterygii</taxon>
        <taxon>Teleostei</taxon>
        <taxon>Clupei</taxon>
        <taxon>Clupeiformes</taxon>
        <taxon>Denticipitoidei</taxon>
        <taxon>Denticipitidae</taxon>
        <taxon>Denticeps</taxon>
    </lineage>
</organism>
<feature type="domain" description="G-protein coupled receptors family 1 profile" evidence="11">
    <location>
        <begin position="42"/>
        <end position="291"/>
    </location>
</feature>
<dbReference type="InterPro" id="IPR017452">
    <property type="entry name" value="GPCR_Rhodpsn_7TM"/>
</dbReference>
<accession>A0AAY4CIG5</accession>
<dbReference type="PRINTS" id="PR00237">
    <property type="entry name" value="GPCRRHODOPSN"/>
</dbReference>
<reference evidence="12" key="2">
    <citation type="submission" date="2025-08" db="UniProtKB">
        <authorList>
            <consortium name="Ensembl"/>
        </authorList>
    </citation>
    <scope>IDENTIFICATION</scope>
</reference>
<evidence type="ECO:0000256" key="10">
    <source>
        <dbReference type="SAM" id="Phobius"/>
    </source>
</evidence>
<keyword evidence="7" id="KW-0675">Receptor</keyword>
<keyword evidence="4 10" id="KW-1133">Transmembrane helix</keyword>
<feature type="transmembrane region" description="Helical" evidence="10">
    <location>
        <begin position="140"/>
        <end position="159"/>
    </location>
</feature>
<dbReference type="AlphaFoldDB" id="A0AAY4CIG5"/>
<dbReference type="InterPro" id="IPR000276">
    <property type="entry name" value="GPCR_Rhodpsn"/>
</dbReference>
<dbReference type="GO" id="GO:0004974">
    <property type="term" value="F:leukotriene receptor activity"/>
    <property type="evidence" value="ECO:0007669"/>
    <property type="project" value="UniProtKB-ARBA"/>
</dbReference>
<evidence type="ECO:0000313" key="12">
    <source>
        <dbReference type="Ensembl" id="ENSDCDP00010032391.1"/>
    </source>
</evidence>
<keyword evidence="9" id="KW-0807">Transducer</keyword>
<evidence type="ECO:0000256" key="3">
    <source>
        <dbReference type="ARBA" id="ARBA00022692"/>
    </source>
</evidence>
<dbReference type="GO" id="GO:0019957">
    <property type="term" value="F:C-C chemokine binding"/>
    <property type="evidence" value="ECO:0007669"/>
    <property type="project" value="TreeGrafter"/>
</dbReference>
<dbReference type="Pfam" id="PF00001">
    <property type="entry name" value="7tm_1"/>
    <property type="match status" value="1"/>
</dbReference>
<dbReference type="PROSITE" id="PS50262">
    <property type="entry name" value="G_PROTEIN_RECEP_F1_2"/>
    <property type="match status" value="1"/>
</dbReference>
<keyword evidence="3 10" id="KW-0812">Transmembrane</keyword>
<dbReference type="InterPro" id="IPR050119">
    <property type="entry name" value="CCR1-9-like"/>
</dbReference>
<comment type="subcellular location">
    <subcellularLocation>
        <location evidence="1">Cell membrane</location>
        <topology evidence="1">Multi-pass membrane protein</topology>
    </subcellularLocation>
</comment>
<keyword evidence="6 10" id="KW-0472">Membrane</keyword>
<dbReference type="GO" id="GO:0006955">
    <property type="term" value="P:immune response"/>
    <property type="evidence" value="ECO:0007669"/>
    <property type="project" value="TreeGrafter"/>
</dbReference>
<name>A0AAY4CIG5_9TELE</name>
<dbReference type="SUPFAM" id="SSF81321">
    <property type="entry name" value="Family A G protein-coupled receptor-like"/>
    <property type="match status" value="1"/>
</dbReference>
<dbReference type="PANTHER" id="PTHR10489">
    <property type="entry name" value="CELL ADHESION MOLECULE"/>
    <property type="match status" value="1"/>
</dbReference>
<feature type="transmembrane region" description="Helical" evidence="10">
    <location>
        <begin position="183"/>
        <end position="208"/>
    </location>
</feature>
<feature type="transmembrane region" description="Helical" evidence="10">
    <location>
        <begin position="30"/>
        <end position="51"/>
    </location>
</feature>
<keyword evidence="5" id="KW-0297">G-protein coupled receptor</keyword>
<proteinExistence type="predicted"/>
<dbReference type="GO" id="GO:0007204">
    <property type="term" value="P:positive regulation of cytosolic calcium ion concentration"/>
    <property type="evidence" value="ECO:0007669"/>
    <property type="project" value="TreeGrafter"/>
</dbReference>
<reference evidence="12 13" key="1">
    <citation type="submission" date="2020-06" db="EMBL/GenBank/DDBJ databases">
        <authorList>
            <consortium name="Wellcome Sanger Institute Data Sharing"/>
        </authorList>
    </citation>
    <scope>NUCLEOTIDE SEQUENCE [LARGE SCALE GENOMIC DNA]</scope>
</reference>
<evidence type="ECO:0000256" key="1">
    <source>
        <dbReference type="ARBA" id="ARBA00004651"/>
    </source>
</evidence>
<dbReference type="PANTHER" id="PTHR10489:SF946">
    <property type="entry name" value="LEUKOTRIENE B4 RECEPTOR 1-LIKE"/>
    <property type="match status" value="1"/>
</dbReference>
<dbReference type="FunFam" id="1.20.1070.10:FF:000109">
    <property type="entry name" value="Leukotriene B4 receptor"/>
    <property type="match status" value="1"/>
</dbReference>
<dbReference type="GO" id="GO:0016493">
    <property type="term" value="F:C-C chemokine receptor activity"/>
    <property type="evidence" value="ECO:0007669"/>
    <property type="project" value="TreeGrafter"/>
</dbReference>
<feature type="transmembrane region" description="Helical" evidence="10">
    <location>
        <begin position="98"/>
        <end position="119"/>
    </location>
</feature>
<dbReference type="GeneTree" id="ENSGT00950000182966"/>
<evidence type="ECO:0000256" key="8">
    <source>
        <dbReference type="ARBA" id="ARBA00023180"/>
    </source>
</evidence>
<evidence type="ECO:0000256" key="7">
    <source>
        <dbReference type="ARBA" id="ARBA00023170"/>
    </source>
</evidence>
<evidence type="ECO:0000256" key="6">
    <source>
        <dbReference type="ARBA" id="ARBA00023136"/>
    </source>
</evidence>
<evidence type="ECO:0000256" key="4">
    <source>
        <dbReference type="ARBA" id="ARBA00022989"/>
    </source>
</evidence>
<dbReference type="GO" id="GO:0060326">
    <property type="term" value="P:cell chemotaxis"/>
    <property type="evidence" value="ECO:0007669"/>
    <property type="project" value="TreeGrafter"/>
</dbReference>
<evidence type="ECO:0000256" key="5">
    <source>
        <dbReference type="ARBA" id="ARBA00023040"/>
    </source>
</evidence>
<dbReference type="GO" id="GO:0019722">
    <property type="term" value="P:calcium-mediated signaling"/>
    <property type="evidence" value="ECO:0007669"/>
    <property type="project" value="TreeGrafter"/>
</dbReference>
<dbReference type="Gene3D" id="1.20.1070.10">
    <property type="entry name" value="Rhodopsin 7-helix transmembrane proteins"/>
    <property type="match status" value="1"/>
</dbReference>
<evidence type="ECO:0000259" key="11">
    <source>
        <dbReference type="PROSITE" id="PS50262"/>
    </source>
</evidence>
<keyword evidence="8" id="KW-0325">Glycoprotein</keyword>
<dbReference type="Proteomes" id="UP000694580">
    <property type="component" value="Chromosome 16"/>
</dbReference>
<evidence type="ECO:0000256" key="9">
    <source>
        <dbReference type="ARBA" id="ARBA00023224"/>
    </source>
</evidence>
<keyword evidence="13" id="KW-1185">Reference proteome</keyword>
<reference evidence="12" key="3">
    <citation type="submission" date="2025-09" db="UniProtKB">
        <authorList>
            <consortium name="Ensembl"/>
        </authorList>
    </citation>
    <scope>IDENTIFICATION</scope>
</reference>